<dbReference type="InterPro" id="IPR052513">
    <property type="entry name" value="Thioester_dehydratase-like"/>
</dbReference>
<dbReference type="SUPFAM" id="SSF50249">
    <property type="entry name" value="Nucleic acid-binding proteins"/>
    <property type="match status" value="1"/>
</dbReference>
<comment type="caution">
    <text evidence="3">The sequence shown here is derived from an EMBL/GenBank/DDBJ whole genome shotgun (WGS) entry which is preliminary data.</text>
</comment>
<protein>
    <submittedName>
        <fullName evidence="3">Zn-ribbon domain-containing OB-fold protein</fullName>
    </submittedName>
</protein>
<dbReference type="PANTHER" id="PTHR34075">
    <property type="entry name" value="BLR3430 PROTEIN"/>
    <property type="match status" value="1"/>
</dbReference>
<dbReference type="InterPro" id="IPR002878">
    <property type="entry name" value="ChsH2_C"/>
</dbReference>
<dbReference type="Proteomes" id="UP000283644">
    <property type="component" value="Unassembled WGS sequence"/>
</dbReference>
<keyword evidence="4" id="KW-1185">Reference proteome</keyword>
<organism evidence="3 4">
    <name type="scientific">Nocardioides immobilis</name>
    <dbReference type="NCBI Taxonomy" id="2049295"/>
    <lineage>
        <taxon>Bacteria</taxon>
        <taxon>Bacillati</taxon>
        <taxon>Actinomycetota</taxon>
        <taxon>Actinomycetes</taxon>
        <taxon>Propionibacteriales</taxon>
        <taxon>Nocardioidaceae</taxon>
        <taxon>Nocardioides</taxon>
    </lineage>
</organism>
<dbReference type="EMBL" id="QXGH01000037">
    <property type="protein sequence ID" value="RHW24011.1"/>
    <property type="molecule type" value="Genomic_DNA"/>
</dbReference>
<dbReference type="AlphaFoldDB" id="A0A417XUR1"/>
<name>A0A417XUR1_9ACTN</name>
<dbReference type="Gene3D" id="6.10.30.10">
    <property type="match status" value="1"/>
</dbReference>
<feature type="domain" description="ChsH2 rubredoxin-like zinc ribbon" evidence="2">
    <location>
        <begin position="16"/>
        <end position="50"/>
    </location>
</feature>
<sequence>MGRRLPSATELSRGFWDAAAEHRLVIPCCLACEARFFPPERLCPTCGTAGWDYVDTSGAATITSYTVVHRAPSPDFETPYVLAVVALDGGGRMLTNVVGADPAAITTGMPVRVVFLDQPDDRALPVFEPTAIGRPHEPEKE</sequence>
<evidence type="ECO:0000259" key="2">
    <source>
        <dbReference type="Pfam" id="PF12172"/>
    </source>
</evidence>
<reference evidence="3 4" key="1">
    <citation type="submission" date="2018-09" db="EMBL/GenBank/DDBJ databases">
        <title>Genome sequencing of Nocardioides immobilis CCTCC AB 2017083 for comparison to Nocardioides silvaticus.</title>
        <authorList>
            <person name="Li C."/>
            <person name="Wang G."/>
        </authorList>
    </citation>
    <scope>NUCLEOTIDE SEQUENCE [LARGE SCALE GENOMIC DNA]</scope>
    <source>
        <strain evidence="3 4">CCTCC AB 2017083</strain>
    </source>
</reference>
<evidence type="ECO:0000313" key="4">
    <source>
        <dbReference type="Proteomes" id="UP000283644"/>
    </source>
</evidence>
<accession>A0A417XUR1</accession>
<gene>
    <name evidence="3" type="ORF">D0Z08_26865</name>
</gene>
<feature type="domain" description="ChsH2 C-terminal OB-fold" evidence="1">
    <location>
        <begin position="53"/>
        <end position="115"/>
    </location>
</feature>
<dbReference type="Pfam" id="PF12172">
    <property type="entry name" value="zf-ChsH2"/>
    <property type="match status" value="1"/>
</dbReference>
<dbReference type="OrthoDB" id="7470921at2"/>
<dbReference type="Pfam" id="PF01796">
    <property type="entry name" value="OB_ChsH2_C"/>
    <property type="match status" value="1"/>
</dbReference>
<dbReference type="RefSeq" id="WP_118928363.1">
    <property type="nucleotide sequence ID" value="NZ_QXGH01000037.1"/>
</dbReference>
<evidence type="ECO:0000259" key="1">
    <source>
        <dbReference type="Pfam" id="PF01796"/>
    </source>
</evidence>
<dbReference type="InterPro" id="IPR022002">
    <property type="entry name" value="ChsH2_Znr"/>
</dbReference>
<dbReference type="InterPro" id="IPR012340">
    <property type="entry name" value="NA-bd_OB-fold"/>
</dbReference>
<dbReference type="PANTHER" id="PTHR34075:SF5">
    <property type="entry name" value="BLR3430 PROTEIN"/>
    <property type="match status" value="1"/>
</dbReference>
<proteinExistence type="predicted"/>
<evidence type="ECO:0000313" key="3">
    <source>
        <dbReference type="EMBL" id="RHW24011.1"/>
    </source>
</evidence>